<comment type="subcellular location">
    <subcellularLocation>
        <location evidence="7">Cell membrane</location>
        <topology evidence="7">Multi-pass membrane protein</topology>
    </subcellularLocation>
    <subcellularLocation>
        <location evidence="1">Membrane</location>
        <topology evidence="1">Multi-pass membrane protein</topology>
    </subcellularLocation>
</comment>
<dbReference type="GO" id="GO:0005886">
    <property type="term" value="C:plasma membrane"/>
    <property type="evidence" value="ECO:0007669"/>
    <property type="project" value="UniProtKB-SubCell"/>
</dbReference>
<dbReference type="PANTHER" id="PTHR30614">
    <property type="entry name" value="MEMBRANE COMPONENT OF AMINO ACID ABC TRANSPORTER"/>
    <property type="match status" value="1"/>
</dbReference>
<dbReference type="InterPro" id="IPR035906">
    <property type="entry name" value="MetI-like_sf"/>
</dbReference>
<comment type="similarity">
    <text evidence="7">Belongs to the binding-protein-dependent transport system permease family.</text>
</comment>
<feature type="transmembrane region" description="Helical" evidence="7">
    <location>
        <begin position="20"/>
        <end position="43"/>
    </location>
</feature>
<dbReference type="GO" id="GO:0055085">
    <property type="term" value="P:transmembrane transport"/>
    <property type="evidence" value="ECO:0007669"/>
    <property type="project" value="InterPro"/>
</dbReference>
<dbReference type="RefSeq" id="WP_036184701.1">
    <property type="nucleotide sequence ID" value="NZ_AVDA01000007.1"/>
</dbReference>
<dbReference type="Gene3D" id="1.10.3720.10">
    <property type="entry name" value="MetI-like"/>
    <property type="match status" value="1"/>
</dbReference>
<keyword evidence="2 7" id="KW-0813">Transport</keyword>
<feature type="transmembrane region" description="Helical" evidence="7">
    <location>
        <begin position="96"/>
        <end position="114"/>
    </location>
</feature>
<dbReference type="AlphaFoldDB" id="A0A0A3I2W5"/>
<protein>
    <recommendedName>
        <fullName evidence="8">ABC transmembrane type-1 domain-containing protein</fullName>
    </recommendedName>
</protein>
<dbReference type="EMBL" id="JPVN01000007">
    <property type="protein sequence ID" value="KGR79166.1"/>
    <property type="molecule type" value="Genomic_DNA"/>
</dbReference>
<dbReference type="CDD" id="cd06261">
    <property type="entry name" value="TM_PBP2"/>
    <property type="match status" value="1"/>
</dbReference>
<dbReference type="eggNOG" id="COG0765">
    <property type="taxonomic scope" value="Bacteria"/>
</dbReference>
<proteinExistence type="inferred from homology"/>
<evidence type="ECO:0000259" key="8">
    <source>
        <dbReference type="PROSITE" id="PS50928"/>
    </source>
</evidence>
<feature type="transmembrane region" description="Helical" evidence="7">
    <location>
        <begin position="68"/>
        <end position="90"/>
    </location>
</feature>
<accession>A0A0A3I2W5</accession>
<dbReference type="SUPFAM" id="SSF161098">
    <property type="entry name" value="MetI-like"/>
    <property type="match status" value="1"/>
</dbReference>
<feature type="transmembrane region" description="Helical" evidence="7">
    <location>
        <begin position="197"/>
        <end position="218"/>
    </location>
</feature>
<comment type="caution">
    <text evidence="9">The sequence shown here is derived from an EMBL/GenBank/DDBJ whole genome shotgun (WGS) entry which is preliminary data.</text>
</comment>
<keyword evidence="4" id="KW-0029">Amino-acid transport</keyword>
<evidence type="ECO:0000313" key="9">
    <source>
        <dbReference type="EMBL" id="KGR79166.1"/>
    </source>
</evidence>
<sequence>MFDVGVFLNGILEILKVVPSTLLLAVIILLLAIMLGSIIHLIVQHKVPVLSQLIVVLQSFLRGTPNVVLLYFMFAALPELLTIITGSLGIPFDANKINPVFIVIFTFSITLSVFQSEIIRGAILSVDKGQIEAAHALGYSFWQTFTKVIFPQALIEAFPDFMNSLLLVIKGLSLAYLFTVMDILGQAKLLGGYTQRYLEAFAAAALIYWLLCIVLTKFANKVEFKMREGFH</sequence>
<evidence type="ECO:0000256" key="2">
    <source>
        <dbReference type="ARBA" id="ARBA00022448"/>
    </source>
</evidence>
<feature type="transmembrane region" description="Helical" evidence="7">
    <location>
        <begin position="165"/>
        <end position="185"/>
    </location>
</feature>
<evidence type="ECO:0000256" key="5">
    <source>
        <dbReference type="ARBA" id="ARBA00022989"/>
    </source>
</evidence>
<dbReference type="InterPro" id="IPR000515">
    <property type="entry name" value="MetI-like"/>
</dbReference>
<dbReference type="STRING" id="1384049.CD29_07375"/>
<dbReference type="PROSITE" id="PS50928">
    <property type="entry name" value="ABC_TM1"/>
    <property type="match status" value="1"/>
</dbReference>
<dbReference type="GO" id="GO:0006865">
    <property type="term" value="P:amino acid transport"/>
    <property type="evidence" value="ECO:0007669"/>
    <property type="project" value="UniProtKB-KW"/>
</dbReference>
<keyword evidence="6 7" id="KW-0472">Membrane</keyword>
<keyword evidence="5 7" id="KW-1133">Transmembrane helix</keyword>
<evidence type="ECO:0000256" key="4">
    <source>
        <dbReference type="ARBA" id="ARBA00022970"/>
    </source>
</evidence>
<keyword evidence="3 7" id="KW-0812">Transmembrane</keyword>
<dbReference type="InterPro" id="IPR043429">
    <property type="entry name" value="ArtM/GltK/GlnP/TcyL/YhdX-like"/>
</dbReference>
<keyword evidence="10" id="KW-1185">Reference proteome</keyword>
<name>A0A0A3I2W5_9BACL</name>
<organism evidence="9 10">
    <name type="scientific">Ureibacillus manganicus DSM 26584</name>
    <dbReference type="NCBI Taxonomy" id="1384049"/>
    <lineage>
        <taxon>Bacteria</taxon>
        <taxon>Bacillati</taxon>
        <taxon>Bacillota</taxon>
        <taxon>Bacilli</taxon>
        <taxon>Bacillales</taxon>
        <taxon>Caryophanaceae</taxon>
        <taxon>Ureibacillus</taxon>
    </lineage>
</organism>
<evidence type="ECO:0000256" key="1">
    <source>
        <dbReference type="ARBA" id="ARBA00004141"/>
    </source>
</evidence>
<evidence type="ECO:0000313" key="10">
    <source>
        <dbReference type="Proteomes" id="UP000030416"/>
    </source>
</evidence>
<reference evidence="9 10" key="1">
    <citation type="submission" date="2014-02" db="EMBL/GenBank/DDBJ databases">
        <title>Draft genome sequence of Lysinibacillus manganicus DSM 26584T.</title>
        <authorList>
            <person name="Zhang F."/>
            <person name="Wang G."/>
            <person name="Zhang L."/>
        </authorList>
    </citation>
    <scope>NUCLEOTIDE SEQUENCE [LARGE SCALE GENOMIC DNA]</scope>
    <source>
        <strain evidence="9 10">DSM 26584</strain>
    </source>
</reference>
<dbReference type="PANTHER" id="PTHR30614:SF0">
    <property type="entry name" value="L-CYSTINE TRANSPORT SYSTEM PERMEASE PROTEIN TCYL"/>
    <property type="match status" value="1"/>
</dbReference>
<dbReference type="Proteomes" id="UP000030416">
    <property type="component" value="Unassembled WGS sequence"/>
</dbReference>
<dbReference type="Pfam" id="PF00528">
    <property type="entry name" value="BPD_transp_1"/>
    <property type="match status" value="1"/>
</dbReference>
<feature type="domain" description="ABC transmembrane type-1" evidence="8">
    <location>
        <begin position="18"/>
        <end position="219"/>
    </location>
</feature>
<evidence type="ECO:0000256" key="7">
    <source>
        <dbReference type="RuleBase" id="RU363032"/>
    </source>
</evidence>
<evidence type="ECO:0000256" key="6">
    <source>
        <dbReference type="ARBA" id="ARBA00023136"/>
    </source>
</evidence>
<gene>
    <name evidence="9" type="ORF">CD29_07375</name>
</gene>
<evidence type="ECO:0000256" key="3">
    <source>
        <dbReference type="ARBA" id="ARBA00022692"/>
    </source>
</evidence>